<dbReference type="InterPro" id="IPR009875">
    <property type="entry name" value="PilZ_domain"/>
</dbReference>
<organism evidence="3 4">
    <name type="scientific">Metallumcola ferriviriculae</name>
    <dbReference type="NCBI Taxonomy" id="3039180"/>
    <lineage>
        <taxon>Bacteria</taxon>
        <taxon>Bacillati</taxon>
        <taxon>Bacillota</taxon>
        <taxon>Clostridia</taxon>
        <taxon>Neomoorellales</taxon>
        <taxon>Desulfitibacteraceae</taxon>
        <taxon>Metallumcola</taxon>
    </lineage>
</organism>
<dbReference type="RefSeq" id="WP_366922976.1">
    <property type="nucleotide sequence ID" value="NZ_CP121694.1"/>
</dbReference>
<protein>
    <submittedName>
        <fullName evidence="3">Flagellar brake domain-containing protein</fullName>
    </submittedName>
</protein>
<dbReference type="Pfam" id="PF12945">
    <property type="entry name" value="PilZNR"/>
    <property type="match status" value="1"/>
</dbReference>
<dbReference type="AlphaFoldDB" id="A0AAU0UT28"/>
<evidence type="ECO:0000259" key="1">
    <source>
        <dbReference type="Pfam" id="PF07238"/>
    </source>
</evidence>
<name>A0AAU0UT28_9FIRM</name>
<feature type="domain" description="PilZ" evidence="1">
    <location>
        <begin position="96"/>
        <end position="214"/>
    </location>
</feature>
<dbReference type="KEGG" id="dbc:MFMK1_003461"/>
<reference evidence="3 4" key="1">
    <citation type="submission" date="2023-04" db="EMBL/GenBank/DDBJ databases">
        <authorList>
            <person name="Hsu D."/>
        </authorList>
    </citation>
    <scope>NUCLEOTIDE SEQUENCE [LARGE SCALE GENOMIC DNA]</scope>
    <source>
        <strain evidence="3 4">MK1</strain>
    </source>
</reference>
<evidence type="ECO:0000313" key="3">
    <source>
        <dbReference type="EMBL" id="WRO23598.1"/>
    </source>
</evidence>
<dbReference type="GO" id="GO:0035438">
    <property type="term" value="F:cyclic-di-GMP binding"/>
    <property type="evidence" value="ECO:0007669"/>
    <property type="project" value="InterPro"/>
</dbReference>
<dbReference type="Pfam" id="PF07238">
    <property type="entry name" value="PilZ"/>
    <property type="match status" value="1"/>
</dbReference>
<gene>
    <name evidence="3" type="ORF">MFMK1_003461</name>
</gene>
<keyword evidence="3" id="KW-0966">Cell projection</keyword>
<dbReference type="EMBL" id="CP121694">
    <property type="protein sequence ID" value="WRO23598.1"/>
    <property type="molecule type" value="Genomic_DNA"/>
</dbReference>
<feature type="domain" description="Type III secretion system flagellar brake protein YcgR PilZN" evidence="2">
    <location>
        <begin position="6"/>
        <end position="89"/>
    </location>
</feature>
<evidence type="ECO:0000259" key="2">
    <source>
        <dbReference type="Pfam" id="PF12945"/>
    </source>
</evidence>
<dbReference type="Gene3D" id="2.40.10.220">
    <property type="entry name" value="predicted glycosyltransferase like domains"/>
    <property type="match status" value="1"/>
</dbReference>
<accession>A0AAU0UT28</accession>
<dbReference type="Proteomes" id="UP001329915">
    <property type="component" value="Chromosome"/>
</dbReference>
<keyword evidence="3" id="KW-0969">Cilium</keyword>
<keyword evidence="4" id="KW-1185">Reference proteome</keyword>
<keyword evidence="3" id="KW-0282">Flagellum</keyword>
<dbReference type="InterPro" id="IPR009926">
    <property type="entry name" value="T3SS_YcgR_PilZN"/>
</dbReference>
<proteinExistence type="predicted"/>
<sequence length="228" mass="26513">MSLIIKVNQQIEISIYNEEGNIYKSLVQGVGDRTFSIQTPTKMGRTLFLRRGDNVKVSYFDQEGRYFFDSVIVGRSREDNVPLYRLQIPDQMQRVQKRNFVRVDIITEIKYQKLVAEKNGGDIIEDGPVRRASTLDLSGGGIKFISKEKLQKHSLVSIEIKVSDWSKKEKCIKALAKVLRVAQSEIQRGEWIVGASFEQINERDRDMLISYIFRKDLKRRQLVPDRRK</sequence>
<evidence type="ECO:0000313" key="4">
    <source>
        <dbReference type="Proteomes" id="UP001329915"/>
    </source>
</evidence>